<dbReference type="AlphaFoldDB" id="A0A6J6W2D2"/>
<organism evidence="1">
    <name type="scientific">freshwater metagenome</name>
    <dbReference type="NCBI Taxonomy" id="449393"/>
    <lineage>
        <taxon>unclassified sequences</taxon>
        <taxon>metagenomes</taxon>
        <taxon>ecological metagenomes</taxon>
    </lineage>
</organism>
<proteinExistence type="predicted"/>
<name>A0A6J6W2D2_9ZZZZ</name>
<accession>A0A6J6W2D2</accession>
<sequence length="80" mass="8472">MTKAEIDLALMELLPISIADLLVAHTPDFANVSACVRLSAQTITLLTTELLAAVATEPATIAPRANATVTFKGVRFIFMG</sequence>
<dbReference type="EMBL" id="CAEZZY010000045">
    <property type="protein sequence ID" value="CAB4777616.1"/>
    <property type="molecule type" value="Genomic_DNA"/>
</dbReference>
<protein>
    <submittedName>
        <fullName evidence="1">Unannotated protein</fullName>
    </submittedName>
</protein>
<gene>
    <name evidence="1" type="ORF">UFOPK2928_00555</name>
</gene>
<reference evidence="1" key="1">
    <citation type="submission" date="2020-05" db="EMBL/GenBank/DDBJ databases">
        <authorList>
            <person name="Chiriac C."/>
            <person name="Salcher M."/>
            <person name="Ghai R."/>
            <person name="Kavagutti S V."/>
        </authorList>
    </citation>
    <scope>NUCLEOTIDE SEQUENCE</scope>
</reference>
<evidence type="ECO:0000313" key="1">
    <source>
        <dbReference type="EMBL" id="CAB4777616.1"/>
    </source>
</evidence>